<organism evidence="2 3">
    <name type="scientific">Colletotrichum spaethianum</name>
    <dbReference type="NCBI Taxonomy" id="700344"/>
    <lineage>
        <taxon>Eukaryota</taxon>
        <taxon>Fungi</taxon>
        <taxon>Dikarya</taxon>
        <taxon>Ascomycota</taxon>
        <taxon>Pezizomycotina</taxon>
        <taxon>Sordariomycetes</taxon>
        <taxon>Hypocreomycetidae</taxon>
        <taxon>Glomerellales</taxon>
        <taxon>Glomerellaceae</taxon>
        <taxon>Colletotrichum</taxon>
        <taxon>Colletotrichum spaethianum species complex</taxon>
    </lineage>
</organism>
<evidence type="ECO:0000313" key="2">
    <source>
        <dbReference type="EMBL" id="GKT45212.1"/>
    </source>
</evidence>
<protein>
    <submittedName>
        <fullName evidence="2">Uncharacterized protein</fullName>
    </submittedName>
</protein>
<reference evidence="2 3" key="1">
    <citation type="submission" date="2022-03" db="EMBL/GenBank/DDBJ databases">
        <title>Genome data of Colletotrichum spp.</title>
        <authorList>
            <person name="Utami Y.D."/>
            <person name="Hiruma K."/>
        </authorList>
    </citation>
    <scope>NUCLEOTIDE SEQUENCE [LARGE SCALE GENOMIC DNA]</scope>
    <source>
        <strain evidence="2 3">MAFF 239500</strain>
    </source>
</reference>
<proteinExistence type="predicted"/>
<dbReference type="Proteomes" id="UP001055115">
    <property type="component" value="Unassembled WGS sequence"/>
</dbReference>
<accession>A0AA37LB40</accession>
<evidence type="ECO:0000313" key="3">
    <source>
        <dbReference type="Proteomes" id="UP001055115"/>
    </source>
</evidence>
<dbReference type="RefSeq" id="XP_049127562.1">
    <property type="nucleotide sequence ID" value="XM_049271605.1"/>
</dbReference>
<feature type="region of interest" description="Disordered" evidence="1">
    <location>
        <begin position="70"/>
        <end position="90"/>
    </location>
</feature>
<dbReference type="EMBL" id="BQXU01000012">
    <property type="protein sequence ID" value="GKT45212.1"/>
    <property type="molecule type" value="Genomic_DNA"/>
</dbReference>
<evidence type="ECO:0000256" key="1">
    <source>
        <dbReference type="SAM" id="MobiDB-lite"/>
    </source>
</evidence>
<dbReference type="AlphaFoldDB" id="A0AA37LB40"/>
<gene>
    <name evidence="2" type="ORF">ColSpa_05393</name>
</gene>
<name>A0AA37LB40_9PEZI</name>
<keyword evidence="3" id="KW-1185">Reference proteome</keyword>
<sequence>MPNRLEVAGPVLIQSSTHDSIDIEDLADLHLKHAALNGRIDDEAHKVSLFDLANTEDTGKGLLLDRMVPPELDKDDSVSPREVETLPSGAQRNNQDLDLFSVLKLVDGLVALLSVLLAAEVGKADAFRLQYATDDLHDDVELTED</sequence>
<dbReference type="GeneID" id="73326195"/>
<comment type="caution">
    <text evidence="2">The sequence shown here is derived from an EMBL/GenBank/DDBJ whole genome shotgun (WGS) entry which is preliminary data.</text>
</comment>
<feature type="compositionally biased region" description="Basic and acidic residues" evidence="1">
    <location>
        <begin position="71"/>
        <end position="84"/>
    </location>
</feature>